<reference evidence="1" key="2">
    <citation type="submission" date="2007-04" db="EMBL/GenBank/DDBJ databases">
        <title>The genome of the human body louse.</title>
        <authorList>
            <consortium name="The Human Body Louse Genome Consortium"/>
            <person name="Kirkness E."/>
            <person name="Walenz B."/>
            <person name="Hass B."/>
            <person name="Bruggner R."/>
            <person name="Strausberg R."/>
        </authorList>
    </citation>
    <scope>NUCLEOTIDE SEQUENCE</scope>
    <source>
        <strain evidence="1">USDA</strain>
    </source>
</reference>
<dbReference type="CTD" id="8233070"/>
<name>E0VY92_PEDHC</name>
<evidence type="ECO:0000313" key="2">
    <source>
        <dbReference type="EnsemblMetazoa" id="PHUM511910-PA"/>
    </source>
</evidence>
<dbReference type="InParanoid" id="E0VY92"/>
<organism>
    <name type="scientific">Pediculus humanus subsp. corporis</name>
    <name type="common">Body louse</name>
    <dbReference type="NCBI Taxonomy" id="121224"/>
    <lineage>
        <taxon>Eukaryota</taxon>
        <taxon>Metazoa</taxon>
        <taxon>Ecdysozoa</taxon>
        <taxon>Arthropoda</taxon>
        <taxon>Hexapoda</taxon>
        <taxon>Insecta</taxon>
        <taxon>Pterygota</taxon>
        <taxon>Neoptera</taxon>
        <taxon>Paraneoptera</taxon>
        <taxon>Psocodea</taxon>
        <taxon>Troctomorpha</taxon>
        <taxon>Phthiraptera</taxon>
        <taxon>Anoplura</taxon>
        <taxon>Pediculidae</taxon>
        <taxon>Pediculus</taxon>
    </lineage>
</organism>
<dbReference type="VEuPathDB" id="VectorBase:PHUM511910"/>
<gene>
    <name evidence="2" type="primary">8233070</name>
    <name evidence="1" type="ORF">Phum_PHUM511910</name>
</gene>
<dbReference type="Proteomes" id="UP000009046">
    <property type="component" value="Unassembled WGS sequence"/>
</dbReference>
<dbReference type="AlphaFoldDB" id="E0VY92"/>
<evidence type="ECO:0000313" key="3">
    <source>
        <dbReference type="Proteomes" id="UP000009046"/>
    </source>
</evidence>
<evidence type="ECO:0000313" key="1">
    <source>
        <dbReference type="EMBL" id="EEB18348.1"/>
    </source>
</evidence>
<protein>
    <submittedName>
        <fullName evidence="1 2">Uncharacterized protein</fullName>
    </submittedName>
</protein>
<proteinExistence type="predicted"/>
<dbReference type="GeneID" id="8233070"/>
<dbReference type="EMBL" id="DS235845">
    <property type="protein sequence ID" value="EEB18348.1"/>
    <property type="molecule type" value="Genomic_DNA"/>
</dbReference>
<dbReference type="EMBL" id="AAZO01006225">
    <property type="status" value="NOT_ANNOTATED_CDS"/>
    <property type="molecule type" value="Genomic_DNA"/>
</dbReference>
<reference evidence="1" key="1">
    <citation type="submission" date="2007-04" db="EMBL/GenBank/DDBJ databases">
        <title>Annotation of Pediculus humanus corporis strain USDA.</title>
        <authorList>
            <person name="Kirkness E."/>
            <person name="Hannick L."/>
            <person name="Hass B."/>
            <person name="Bruggner R."/>
            <person name="Lawson D."/>
            <person name="Bidwell S."/>
            <person name="Joardar V."/>
            <person name="Caler E."/>
            <person name="Walenz B."/>
            <person name="Inman J."/>
            <person name="Schobel S."/>
            <person name="Galinsky K."/>
            <person name="Amedeo P."/>
            <person name="Strausberg R."/>
        </authorList>
    </citation>
    <scope>NUCLEOTIDE SEQUENCE</scope>
    <source>
        <strain evidence="1">USDA</strain>
    </source>
</reference>
<dbReference type="KEGG" id="phu:Phum_PHUM511910"/>
<sequence length="52" mass="6103">MPVLVGIYPFGCFRDPPFTLCYPRAKKKRKKNFLALMNSSCPDHFLLFFLYA</sequence>
<dbReference type="RefSeq" id="XP_002431086.1">
    <property type="nucleotide sequence ID" value="XM_002431041.1"/>
</dbReference>
<accession>E0VY92</accession>
<dbReference type="EnsemblMetazoa" id="PHUM511910-RA">
    <property type="protein sequence ID" value="PHUM511910-PA"/>
    <property type="gene ID" value="PHUM511910"/>
</dbReference>
<keyword evidence="3" id="KW-1185">Reference proteome</keyword>
<dbReference type="HOGENOM" id="CLU_3089645_0_0_1"/>
<reference evidence="2" key="3">
    <citation type="submission" date="2021-02" db="UniProtKB">
        <authorList>
            <consortium name="EnsemblMetazoa"/>
        </authorList>
    </citation>
    <scope>IDENTIFICATION</scope>
    <source>
        <strain evidence="2">USDA</strain>
    </source>
</reference>